<feature type="transmembrane region" description="Helical" evidence="1">
    <location>
        <begin position="12"/>
        <end position="34"/>
    </location>
</feature>
<evidence type="ECO:0000313" key="2">
    <source>
        <dbReference type="EMBL" id="MBP3059287.1"/>
    </source>
</evidence>
<keyword evidence="1" id="KW-0472">Membrane</keyword>
<keyword evidence="3" id="KW-1185">Reference proteome</keyword>
<name>A0ABS5BI83_9MOLU</name>
<dbReference type="EMBL" id="VBRA02000006">
    <property type="protein sequence ID" value="MBP3059287.1"/>
    <property type="molecule type" value="Genomic_DNA"/>
</dbReference>
<keyword evidence="1" id="KW-0812">Transmembrane</keyword>
<evidence type="ECO:0000313" key="3">
    <source>
        <dbReference type="Proteomes" id="UP001192346"/>
    </source>
</evidence>
<sequence>MIKIKKIIKRFFIILGLLVFLLIIFFVLTAMKIIKLLKEEIPILKETKFEKIDEWYDDNKKCTMIKAKYTFDGL</sequence>
<feature type="non-terminal residue" evidence="2">
    <location>
        <position position="74"/>
    </location>
</feature>
<comment type="caution">
    <text evidence="2">The sequence shown here is derived from an EMBL/GenBank/DDBJ whole genome shotgun (WGS) entry which is preliminary data.</text>
</comment>
<organism evidence="2 3">
    <name type="scientific">Texas Phoenix palm phytoplasma</name>
    <dbReference type="NCBI Taxonomy" id="176709"/>
    <lineage>
        <taxon>Bacteria</taxon>
        <taxon>Bacillati</taxon>
        <taxon>Mycoplasmatota</taxon>
        <taxon>Mollicutes</taxon>
        <taxon>Acholeplasmatales</taxon>
        <taxon>Acholeplasmataceae</taxon>
        <taxon>Candidatus Phytoplasma</taxon>
        <taxon>16SrIV (Coconut lethal yellows group)</taxon>
    </lineage>
</organism>
<reference evidence="2" key="1">
    <citation type="submission" date="2019-10" db="EMBL/GenBank/DDBJ databases">
        <title>Whole Genome Sequencing and Characterization of Texas Phoenix Palm Decline Phytoplasma Belongs to Lethal Yellowing (16SrIV) Group.</title>
        <authorList>
            <person name="Bao M."/>
        </authorList>
    </citation>
    <scope>NUCLEOTIDE SEQUENCE [LARGE SCALE GENOMIC DNA]</scope>
    <source>
        <strain evidence="2">ACPD</strain>
    </source>
</reference>
<proteinExistence type="predicted"/>
<gene>
    <name evidence="2" type="ORF">FEF22_000595</name>
</gene>
<dbReference type="Proteomes" id="UP001192346">
    <property type="component" value="Unassembled WGS sequence"/>
</dbReference>
<accession>A0ABS5BI83</accession>
<keyword evidence="1" id="KW-1133">Transmembrane helix</keyword>
<evidence type="ECO:0000256" key="1">
    <source>
        <dbReference type="SAM" id="Phobius"/>
    </source>
</evidence>
<protein>
    <submittedName>
        <fullName evidence="2">Effector</fullName>
    </submittedName>
</protein>